<accession>A0A4C1TB07</accession>
<keyword evidence="3" id="KW-1185">Reference proteome</keyword>
<dbReference type="AlphaFoldDB" id="A0A4C1TB07"/>
<proteinExistence type="predicted"/>
<feature type="compositionally biased region" description="Basic and acidic residues" evidence="1">
    <location>
        <begin position="129"/>
        <end position="143"/>
    </location>
</feature>
<name>A0A4C1TB07_EUMVA</name>
<gene>
    <name evidence="2" type="ORF">EVAR_77776_1</name>
</gene>
<protein>
    <submittedName>
        <fullName evidence="2">Uncharacterized protein</fullName>
    </submittedName>
</protein>
<feature type="region of interest" description="Disordered" evidence="1">
    <location>
        <begin position="128"/>
        <end position="176"/>
    </location>
</feature>
<evidence type="ECO:0000313" key="2">
    <source>
        <dbReference type="EMBL" id="GBP11652.1"/>
    </source>
</evidence>
<comment type="caution">
    <text evidence="2">The sequence shown here is derived from an EMBL/GenBank/DDBJ whole genome shotgun (WGS) entry which is preliminary data.</text>
</comment>
<organism evidence="2 3">
    <name type="scientific">Eumeta variegata</name>
    <name type="common">Bagworm moth</name>
    <name type="synonym">Eumeta japonica</name>
    <dbReference type="NCBI Taxonomy" id="151549"/>
    <lineage>
        <taxon>Eukaryota</taxon>
        <taxon>Metazoa</taxon>
        <taxon>Ecdysozoa</taxon>
        <taxon>Arthropoda</taxon>
        <taxon>Hexapoda</taxon>
        <taxon>Insecta</taxon>
        <taxon>Pterygota</taxon>
        <taxon>Neoptera</taxon>
        <taxon>Endopterygota</taxon>
        <taxon>Lepidoptera</taxon>
        <taxon>Glossata</taxon>
        <taxon>Ditrysia</taxon>
        <taxon>Tineoidea</taxon>
        <taxon>Psychidae</taxon>
        <taxon>Oiketicinae</taxon>
        <taxon>Eumeta</taxon>
    </lineage>
</organism>
<evidence type="ECO:0000313" key="3">
    <source>
        <dbReference type="Proteomes" id="UP000299102"/>
    </source>
</evidence>
<dbReference type="Proteomes" id="UP000299102">
    <property type="component" value="Unassembled WGS sequence"/>
</dbReference>
<evidence type="ECO:0000256" key="1">
    <source>
        <dbReference type="SAM" id="MobiDB-lite"/>
    </source>
</evidence>
<reference evidence="2 3" key="1">
    <citation type="journal article" date="2019" name="Commun. Biol.">
        <title>The bagworm genome reveals a unique fibroin gene that provides high tensile strength.</title>
        <authorList>
            <person name="Kono N."/>
            <person name="Nakamura H."/>
            <person name="Ohtoshi R."/>
            <person name="Tomita M."/>
            <person name="Numata K."/>
            <person name="Arakawa K."/>
        </authorList>
    </citation>
    <scope>NUCLEOTIDE SEQUENCE [LARGE SCALE GENOMIC DNA]</scope>
</reference>
<dbReference type="EMBL" id="BGZK01000047">
    <property type="protein sequence ID" value="GBP11652.1"/>
    <property type="molecule type" value="Genomic_DNA"/>
</dbReference>
<sequence length="176" mass="19956">MDKHPTYHYVPRDTAVRTALRTCHSDTLNRQPHSTCPCSGRARPRGKECSRTTKKNALISSFSLVRLYLSLSTSYGTFDCGSGTHLAVYYKGVGYEIPARGPRPPPAFTNDRFYVIYIRELRVYGPEQSDTHREATRDTAEVRSRRRKRRCECAERGPTTVPRDTEHVGCSSTALK</sequence>